<gene>
    <name evidence="1" type="ORF">HFQ13_13640</name>
</gene>
<name>A0AAE3CKX6_9PROT</name>
<dbReference type="AlphaFoldDB" id="A0AAE3CKX6"/>
<accession>A0AAE3CKX6</accession>
<sequence>MSNLIRLIQPVSALRLGEISIPNTERDLVAPRGWQYFPQPVAIPKEWGLQRVLVYRYLRGRDRSWELYPWWRYPKARWPRLPEARSVLRSCLVADDVKEEPIAIGSGRHLCLRQSANGLYFLFFDLTLADAASSDVLDVILNDLTETLPVQVPFFPPILAPEKQLLRLFMQGMSSVEIAQVLSTEPQKINKSIRRITRLFGAVDRDELLVCLWQAYRKNKAWFYEENYE</sequence>
<dbReference type="InterPro" id="IPR016032">
    <property type="entry name" value="Sig_transdc_resp-reg_C-effctor"/>
</dbReference>
<evidence type="ECO:0000313" key="1">
    <source>
        <dbReference type="EMBL" id="MBU2789229.1"/>
    </source>
</evidence>
<dbReference type="InterPro" id="IPR036388">
    <property type="entry name" value="WH-like_DNA-bd_sf"/>
</dbReference>
<dbReference type="Proteomes" id="UP001197378">
    <property type="component" value="Unassembled WGS sequence"/>
</dbReference>
<dbReference type="GO" id="GO:0006355">
    <property type="term" value="P:regulation of DNA-templated transcription"/>
    <property type="evidence" value="ECO:0007669"/>
    <property type="project" value="InterPro"/>
</dbReference>
<dbReference type="RefSeq" id="WP_215870800.1">
    <property type="nucleotide sequence ID" value="NZ_JAAXYO010000188.1"/>
</dbReference>
<evidence type="ECO:0000313" key="2">
    <source>
        <dbReference type="Proteomes" id="UP001197378"/>
    </source>
</evidence>
<proteinExistence type="predicted"/>
<reference evidence="1" key="1">
    <citation type="journal article" date="2021" name="ISME J.">
        <title>Genomic evolution of the class Acidithiobacillia: deep-branching Proteobacteria living in extreme acidic conditions.</title>
        <authorList>
            <person name="Moya-Beltran A."/>
            <person name="Beard S."/>
            <person name="Rojas-Villalobos C."/>
            <person name="Issotta F."/>
            <person name="Gallardo Y."/>
            <person name="Ulloa R."/>
            <person name="Giaveno A."/>
            <person name="Degli Esposti M."/>
            <person name="Johnson D.B."/>
            <person name="Quatrini R."/>
        </authorList>
    </citation>
    <scope>NUCLEOTIDE SEQUENCE</scope>
    <source>
        <strain evidence="1">VAN18-1</strain>
    </source>
</reference>
<dbReference type="Gene3D" id="1.10.10.10">
    <property type="entry name" value="Winged helix-like DNA-binding domain superfamily/Winged helix DNA-binding domain"/>
    <property type="match status" value="1"/>
</dbReference>
<comment type="caution">
    <text evidence="1">The sequence shown here is derived from an EMBL/GenBank/DDBJ whole genome shotgun (WGS) entry which is preliminary data.</text>
</comment>
<organism evidence="1 2">
    <name type="scientific">Igneacidithiobacillus copahuensis</name>
    <dbReference type="NCBI Taxonomy" id="2724909"/>
    <lineage>
        <taxon>Bacteria</taxon>
        <taxon>Pseudomonadati</taxon>
        <taxon>Pseudomonadota</taxon>
        <taxon>Acidithiobacillia</taxon>
        <taxon>Acidithiobacillales</taxon>
        <taxon>Acidithiobacillaceae</taxon>
        <taxon>Igneacidithiobacillus</taxon>
    </lineage>
</organism>
<dbReference type="SUPFAM" id="SSF46894">
    <property type="entry name" value="C-terminal effector domain of the bipartite response regulators"/>
    <property type="match status" value="1"/>
</dbReference>
<keyword evidence="2" id="KW-1185">Reference proteome</keyword>
<dbReference type="EMBL" id="JAAXYO010000188">
    <property type="protein sequence ID" value="MBU2789229.1"/>
    <property type="molecule type" value="Genomic_DNA"/>
</dbReference>
<dbReference type="GO" id="GO:0003677">
    <property type="term" value="F:DNA binding"/>
    <property type="evidence" value="ECO:0007669"/>
    <property type="project" value="InterPro"/>
</dbReference>
<protein>
    <submittedName>
        <fullName evidence="1">Helix-turn-helix transcriptional regulator</fullName>
    </submittedName>
</protein>